<comment type="caution">
    <text evidence="14">The sequence shown here is derived from an EMBL/GenBank/DDBJ whole genome shotgun (WGS) entry which is preliminary data.</text>
</comment>
<dbReference type="InterPro" id="IPR049961">
    <property type="entry name" value="ThiI_N"/>
</dbReference>
<dbReference type="InterPro" id="IPR036873">
    <property type="entry name" value="Rhodanese-like_dom_sf"/>
</dbReference>
<dbReference type="PROSITE" id="PS51165">
    <property type="entry name" value="THUMP"/>
    <property type="match status" value="1"/>
</dbReference>
<keyword evidence="7 11" id="KW-0694">RNA-binding</keyword>
<dbReference type="HAMAP" id="MF_00021">
    <property type="entry name" value="ThiI"/>
    <property type="match status" value="1"/>
</dbReference>
<keyword evidence="6 11" id="KW-0067">ATP-binding</keyword>
<evidence type="ECO:0000256" key="2">
    <source>
        <dbReference type="ARBA" id="ARBA00022490"/>
    </source>
</evidence>
<keyword evidence="10" id="KW-0676">Redox-active center</keyword>
<dbReference type="Pfam" id="PF02568">
    <property type="entry name" value="ThiI"/>
    <property type="match status" value="1"/>
</dbReference>
<dbReference type="InterPro" id="IPR054173">
    <property type="entry name" value="ThiI_fer"/>
</dbReference>
<dbReference type="Gene3D" id="3.40.250.10">
    <property type="entry name" value="Rhodanese-like domain"/>
    <property type="match status" value="1"/>
</dbReference>
<feature type="binding site" evidence="11">
    <location>
        <position position="265"/>
    </location>
    <ligand>
        <name>ATP</name>
        <dbReference type="ChEBI" id="CHEBI:30616"/>
    </ligand>
</feature>
<dbReference type="InterPro" id="IPR001763">
    <property type="entry name" value="Rhodanese-like_dom"/>
</dbReference>
<comment type="subcellular location">
    <subcellularLocation>
        <location evidence="1 11">Cytoplasm</location>
    </subcellularLocation>
</comment>
<dbReference type="PROSITE" id="PS50206">
    <property type="entry name" value="RHODANESE_3"/>
    <property type="match status" value="1"/>
</dbReference>
<feature type="binding site" evidence="11">
    <location>
        <position position="287"/>
    </location>
    <ligand>
        <name>ATP</name>
        <dbReference type="ChEBI" id="CHEBI:30616"/>
    </ligand>
</feature>
<dbReference type="InterPro" id="IPR026340">
    <property type="entry name" value="THII_Thiazole_biosynth_dom"/>
</dbReference>
<dbReference type="Proteomes" id="UP000624279">
    <property type="component" value="Unassembled WGS sequence"/>
</dbReference>
<dbReference type="InterPro" id="IPR003720">
    <property type="entry name" value="tRNA_STrfase"/>
</dbReference>
<evidence type="ECO:0000256" key="5">
    <source>
        <dbReference type="ARBA" id="ARBA00022741"/>
    </source>
</evidence>
<dbReference type="Pfam" id="PF02926">
    <property type="entry name" value="THUMP"/>
    <property type="match status" value="1"/>
</dbReference>
<accession>A0ABR6YG46</accession>
<evidence type="ECO:0000259" key="12">
    <source>
        <dbReference type="PROSITE" id="PS50206"/>
    </source>
</evidence>
<dbReference type="RefSeq" id="WP_186943523.1">
    <property type="nucleotide sequence ID" value="NZ_JACOGA010000020.1"/>
</dbReference>
<keyword evidence="15" id="KW-1185">Reference proteome</keyword>
<keyword evidence="3 11" id="KW-0820">tRNA-binding</keyword>
<proteinExistence type="inferred from homology"/>
<feature type="active site" description="Cysteine persulfide intermediate" evidence="11">
    <location>
        <position position="480"/>
    </location>
</feature>
<protein>
    <recommendedName>
        <fullName evidence="11">tRNA sulfurtransferase</fullName>
        <ecNumber evidence="11">2.8.1.4</ecNumber>
    </recommendedName>
    <alternativeName>
        <fullName evidence="11">Sulfur carrier protein ThiS sulfurtransferase</fullName>
    </alternativeName>
    <alternativeName>
        <fullName evidence="11">Thiamine biosynthesis protein ThiI</fullName>
    </alternativeName>
    <alternativeName>
        <fullName evidence="11">tRNA 4-thiouridine synthase</fullName>
    </alternativeName>
</protein>
<evidence type="ECO:0000256" key="3">
    <source>
        <dbReference type="ARBA" id="ARBA00022555"/>
    </source>
</evidence>
<evidence type="ECO:0000313" key="15">
    <source>
        <dbReference type="Proteomes" id="UP000624279"/>
    </source>
</evidence>
<evidence type="ECO:0000256" key="4">
    <source>
        <dbReference type="ARBA" id="ARBA00022679"/>
    </source>
</evidence>
<evidence type="ECO:0000259" key="13">
    <source>
        <dbReference type="PROSITE" id="PS51165"/>
    </source>
</evidence>
<dbReference type="EMBL" id="JACOGA010000020">
    <property type="protein sequence ID" value="MBC3875556.1"/>
    <property type="molecule type" value="Genomic_DNA"/>
</dbReference>
<keyword evidence="9" id="KW-1015">Disulfide bond</keyword>
<dbReference type="GO" id="GO:0140741">
    <property type="term" value="F:tRNA-uracil-4 sulfurtransferase activity"/>
    <property type="evidence" value="ECO:0007669"/>
    <property type="project" value="UniProtKB-EC"/>
</dbReference>
<dbReference type="NCBIfam" id="TIGR04271">
    <property type="entry name" value="ThiI_C_thiazole"/>
    <property type="match status" value="1"/>
</dbReference>
<dbReference type="InterPro" id="IPR050102">
    <property type="entry name" value="tRNA_sulfurtransferase_ThiI"/>
</dbReference>
<name>A0ABR6YG46_9BURK</name>
<dbReference type="Gene3D" id="3.30.2130.30">
    <property type="match status" value="1"/>
</dbReference>
<dbReference type="Pfam" id="PF22025">
    <property type="entry name" value="ThiI_fer"/>
    <property type="match status" value="1"/>
</dbReference>
<dbReference type="InterPro" id="IPR004114">
    <property type="entry name" value="THUMP_dom"/>
</dbReference>
<reference evidence="14 15" key="1">
    <citation type="submission" date="2020-08" db="EMBL/GenBank/DDBJ databases">
        <title>Novel species isolated from subtropical streams in China.</title>
        <authorList>
            <person name="Lu H."/>
        </authorList>
    </citation>
    <scope>NUCLEOTIDE SEQUENCE [LARGE SCALE GENOMIC DNA]</scope>
    <source>
        <strain evidence="14 15">LX15W</strain>
    </source>
</reference>
<dbReference type="InterPro" id="IPR020536">
    <property type="entry name" value="ThiI_AANH"/>
</dbReference>
<feature type="binding site" evidence="11">
    <location>
        <begin position="183"/>
        <end position="184"/>
    </location>
    <ligand>
        <name>ATP</name>
        <dbReference type="ChEBI" id="CHEBI:30616"/>
    </ligand>
</feature>
<dbReference type="CDD" id="cd11716">
    <property type="entry name" value="THUMP_ThiI"/>
    <property type="match status" value="1"/>
</dbReference>
<sequence>MNYVVKLFPEITLKSASLRRRYITALQINIHTILSSIDQEIKVLREWDRLVVQVTPSADQAALVDALGRISGIQKILAVRILNTFDPEVMLTAVRTAFGSQLNGKTFAVQVKRSGSHEFTSLGLARRIGGALLDEFPSCGVDLDNPQLPIRLEVNSKNTLLVEAEYPGLGGYPVGTQEEVLSLISGGFDSAVASMQLIKRGCKVHYCFFNLGGAQHSRGVKQMAVNLWQRYGASHRVRFFEVNFAQVLAQILERIPVGNQGVVLKRSMLRVADSLAQRWEIPALVTGEALGQVSSQTLTNLNAIDRASETVVLRPLVSWDKPDIIDMARRIGVAELAASIPEFCAAISSNPNARVKLTKVELDEERLDADILQNAIDAVQYFDIKDLMQELETAAPLTELLTELRCVANSQTDTTMSSTEDVLTDVLMNVIIDVRPDAQNSTLAPQLRKHSKLNIQHIPYYRILTEFAKLDQSKNYFLYCDKGVMSGMQVAHLRERGFSNVQVWQQ</sequence>
<dbReference type="CDD" id="cd00158">
    <property type="entry name" value="RHOD"/>
    <property type="match status" value="1"/>
</dbReference>
<evidence type="ECO:0000256" key="9">
    <source>
        <dbReference type="ARBA" id="ARBA00023157"/>
    </source>
</evidence>
<evidence type="ECO:0000256" key="8">
    <source>
        <dbReference type="ARBA" id="ARBA00022977"/>
    </source>
</evidence>
<feature type="domain" description="Rhodanese" evidence="12">
    <location>
        <begin position="456"/>
        <end position="501"/>
    </location>
</feature>
<dbReference type="SUPFAM" id="SSF52821">
    <property type="entry name" value="Rhodanese/Cell cycle control phosphatase"/>
    <property type="match status" value="1"/>
</dbReference>
<feature type="domain" description="THUMP" evidence="13">
    <location>
        <begin position="61"/>
        <end position="165"/>
    </location>
</feature>
<comment type="catalytic activity">
    <reaction evidence="11">
        <text>[ThiS sulfur-carrier protein]-C-terminal Gly-Gly-AMP + S-sulfanyl-L-cysteinyl-[cysteine desulfurase] + AH2 = [ThiS sulfur-carrier protein]-C-terminal-Gly-aminoethanethioate + L-cysteinyl-[cysteine desulfurase] + A + AMP + 2 H(+)</text>
        <dbReference type="Rhea" id="RHEA:43340"/>
        <dbReference type="Rhea" id="RHEA-COMP:12157"/>
        <dbReference type="Rhea" id="RHEA-COMP:12158"/>
        <dbReference type="Rhea" id="RHEA-COMP:12910"/>
        <dbReference type="Rhea" id="RHEA-COMP:19908"/>
        <dbReference type="ChEBI" id="CHEBI:13193"/>
        <dbReference type="ChEBI" id="CHEBI:15378"/>
        <dbReference type="ChEBI" id="CHEBI:17499"/>
        <dbReference type="ChEBI" id="CHEBI:29950"/>
        <dbReference type="ChEBI" id="CHEBI:61963"/>
        <dbReference type="ChEBI" id="CHEBI:90618"/>
        <dbReference type="ChEBI" id="CHEBI:232372"/>
        <dbReference type="ChEBI" id="CHEBI:456215"/>
    </reaction>
</comment>
<dbReference type="Gene3D" id="3.40.50.620">
    <property type="entry name" value="HUPs"/>
    <property type="match status" value="1"/>
</dbReference>
<evidence type="ECO:0000256" key="7">
    <source>
        <dbReference type="ARBA" id="ARBA00022884"/>
    </source>
</evidence>
<dbReference type="SUPFAM" id="SSF143437">
    <property type="entry name" value="THUMP domain-like"/>
    <property type="match status" value="1"/>
</dbReference>
<organism evidence="14 15">
    <name type="scientific">Undibacterium flavidum</name>
    <dbReference type="NCBI Taxonomy" id="2762297"/>
    <lineage>
        <taxon>Bacteria</taxon>
        <taxon>Pseudomonadati</taxon>
        <taxon>Pseudomonadota</taxon>
        <taxon>Betaproteobacteria</taxon>
        <taxon>Burkholderiales</taxon>
        <taxon>Oxalobacteraceae</taxon>
        <taxon>Undibacterium</taxon>
    </lineage>
</organism>
<gene>
    <name evidence="11 14" type="primary">thiI</name>
    <name evidence="14" type="ORF">H8K55_18345</name>
</gene>
<dbReference type="InterPro" id="IPR049962">
    <property type="entry name" value="THUMP_ThiI"/>
</dbReference>
<keyword evidence="8 11" id="KW-0784">Thiamine biosynthesis</keyword>
<keyword evidence="2 11" id="KW-0963">Cytoplasm</keyword>
<evidence type="ECO:0000256" key="6">
    <source>
        <dbReference type="ARBA" id="ARBA00022840"/>
    </source>
</evidence>
<dbReference type="NCBIfam" id="TIGR00342">
    <property type="entry name" value="tRNA uracil 4-sulfurtransferase ThiI"/>
    <property type="match status" value="1"/>
</dbReference>
<dbReference type="EC" id="2.8.1.4" evidence="11"/>
<dbReference type="InterPro" id="IPR014729">
    <property type="entry name" value="Rossmann-like_a/b/a_fold"/>
</dbReference>
<comment type="pathway">
    <text evidence="11">Cofactor biosynthesis; thiamine diphosphate biosynthesis.</text>
</comment>
<evidence type="ECO:0000313" key="14">
    <source>
        <dbReference type="EMBL" id="MBC3875556.1"/>
    </source>
</evidence>
<dbReference type="SUPFAM" id="SSF52402">
    <property type="entry name" value="Adenine nucleotide alpha hydrolases-like"/>
    <property type="match status" value="1"/>
</dbReference>
<dbReference type="PANTHER" id="PTHR43209:SF1">
    <property type="entry name" value="TRNA SULFURTRANSFERASE"/>
    <property type="match status" value="1"/>
</dbReference>
<evidence type="ECO:0000256" key="11">
    <source>
        <dbReference type="HAMAP-Rule" id="MF_00021"/>
    </source>
</evidence>
<evidence type="ECO:0000256" key="1">
    <source>
        <dbReference type="ARBA" id="ARBA00004496"/>
    </source>
</evidence>
<dbReference type="SMART" id="SM00981">
    <property type="entry name" value="THUMP"/>
    <property type="match status" value="1"/>
</dbReference>
<comment type="catalytic activity">
    <reaction evidence="11">
        <text>[ThiI sulfur-carrier protein]-S-sulfanyl-L-cysteine + a uridine in tRNA + 2 reduced [2Fe-2S]-[ferredoxin] + ATP + H(+) = [ThiI sulfur-carrier protein]-L-cysteine + a 4-thiouridine in tRNA + 2 oxidized [2Fe-2S]-[ferredoxin] + AMP + diphosphate</text>
        <dbReference type="Rhea" id="RHEA:24176"/>
        <dbReference type="Rhea" id="RHEA-COMP:10000"/>
        <dbReference type="Rhea" id="RHEA-COMP:10001"/>
        <dbReference type="Rhea" id="RHEA-COMP:13337"/>
        <dbReference type="Rhea" id="RHEA-COMP:13338"/>
        <dbReference type="Rhea" id="RHEA-COMP:13339"/>
        <dbReference type="Rhea" id="RHEA-COMP:13340"/>
        <dbReference type="ChEBI" id="CHEBI:15378"/>
        <dbReference type="ChEBI" id="CHEBI:29950"/>
        <dbReference type="ChEBI" id="CHEBI:30616"/>
        <dbReference type="ChEBI" id="CHEBI:33019"/>
        <dbReference type="ChEBI" id="CHEBI:33737"/>
        <dbReference type="ChEBI" id="CHEBI:33738"/>
        <dbReference type="ChEBI" id="CHEBI:61963"/>
        <dbReference type="ChEBI" id="CHEBI:65315"/>
        <dbReference type="ChEBI" id="CHEBI:136798"/>
        <dbReference type="ChEBI" id="CHEBI:456215"/>
        <dbReference type="EC" id="2.8.1.4"/>
    </reaction>
</comment>
<evidence type="ECO:0000256" key="10">
    <source>
        <dbReference type="ARBA" id="ARBA00023284"/>
    </source>
</evidence>
<comment type="function">
    <text evidence="11">Catalyzes the ATP-dependent transfer of a sulfur to tRNA to produce 4-thiouridine in position 8 of tRNAs, which functions as a near-UV photosensor. Also catalyzes the transfer of sulfur to the sulfur carrier protein ThiS, forming ThiS-thiocarboxylate. This is a step in the synthesis of thiazole, in the thiamine biosynthesis pathway. The sulfur is donated as persulfide by IscS.</text>
</comment>
<dbReference type="PANTHER" id="PTHR43209">
    <property type="entry name" value="TRNA SULFURTRANSFERASE"/>
    <property type="match status" value="1"/>
</dbReference>
<keyword evidence="4 11" id="KW-0808">Transferase</keyword>
<comment type="similarity">
    <text evidence="11">Belongs to the ThiI family.</text>
</comment>
<feature type="binding site" evidence="11">
    <location>
        <position position="296"/>
    </location>
    <ligand>
        <name>ATP</name>
        <dbReference type="ChEBI" id="CHEBI:30616"/>
    </ligand>
</feature>
<comment type="caution">
    <text evidence="11">Lacks conserved residue(s) required for the propagation of feature annotation.</text>
</comment>
<keyword evidence="5 11" id="KW-0547">Nucleotide-binding</keyword>